<dbReference type="Gene3D" id="3.30.565.10">
    <property type="entry name" value="Histidine kinase-like ATPase, C-terminal domain"/>
    <property type="match status" value="1"/>
</dbReference>
<feature type="modified residue" description="4-aspartylphosphate" evidence="21">
    <location>
        <position position="560"/>
    </location>
</feature>
<dbReference type="SUPFAM" id="SSF55785">
    <property type="entry name" value="PYP-like sensor domain (PAS domain)"/>
    <property type="match status" value="2"/>
</dbReference>
<dbReference type="CDD" id="cd17546">
    <property type="entry name" value="REC_hyHK_CKI1_RcsC-like"/>
    <property type="match status" value="1"/>
</dbReference>
<dbReference type="PRINTS" id="PR00344">
    <property type="entry name" value="BCTRLSENSOR"/>
</dbReference>
<dbReference type="Pfam" id="PF00512">
    <property type="entry name" value="HisKA"/>
    <property type="match status" value="1"/>
</dbReference>
<dbReference type="SMART" id="SM00388">
    <property type="entry name" value="HisKA"/>
    <property type="match status" value="1"/>
</dbReference>
<evidence type="ECO:0000256" key="15">
    <source>
        <dbReference type="ARBA" id="ARBA00023136"/>
    </source>
</evidence>
<dbReference type="SUPFAM" id="SSF55874">
    <property type="entry name" value="ATPase domain of HSP90 chaperone/DNA topoisomerase II/histidine kinase"/>
    <property type="match status" value="1"/>
</dbReference>
<evidence type="ECO:0000256" key="3">
    <source>
        <dbReference type="ARBA" id="ARBA00012438"/>
    </source>
</evidence>
<dbReference type="SMART" id="SM00448">
    <property type="entry name" value="REC"/>
    <property type="match status" value="2"/>
</dbReference>
<name>A0A2N8L055_9BURK</name>
<protein>
    <recommendedName>
        <fullName evidence="18">Sensory/regulatory protein RpfC</fullName>
        <ecNumber evidence="3">2.7.13.3</ecNumber>
    </recommendedName>
    <alternativeName>
        <fullName evidence="19">Virulence sensor protein BvgS</fullName>
    </alternativeName>
</protein>
<dbReference type="EMBL" id="POSP01000003">
    <property type="protein sequence ID" value="PND39099.1"/>
    <property type="molecule type" value="Genomic_DNA"/>
</dbReference>
<evidence type="ECO:0000256" key="17">
    <source>
        <dbReference type="ARBA" id="ARBA00064003"/>
    </source>
</evidence>
<dbReference type="RefSeq" id="WP_102769017.1">
    <property type="nucleotide sequence ID" value="NZ_POSP01000003.1"/>
</dbReference>
<evidence type="ECO:0000313" key="26">
    <source>
        <dbReference type="Proteomes" id="UP000235916"/>
    </source>
</evidence>
<dbReference type="Gene3D" id="3.40.50.2300">
    <property type="match status" value="2"/>
</dbReference>
<dbReference type="GO" id="GO:0005886">
    <property type="term" value="C:plasma membrane"/>
    <property type="evidence" value="ECO:0007669"/>
    <property type="project" value="UniProtKB-SubCell"/>
</dbReference>
<evidence type="ECO:0000256" key="21">
    <source>
        <dbReference type="PROSITE-ProRule" id="PRU00169"/>
    </source>
</evidence>
<feature type="modified residue" description="4-aspartylphosphate" evidence="21">
    <location>
        <position position="704"/>
    </location>
</feature>
<dbReference type="PANTHER" id="PTHR45339:SF1">
    <property type="entry name" value="HYBRID SIGNAL TRANSDUCTION HISTIDINE KINASE J"/>
    <property type="match status" value="1"/>
</dbReference>
<keyword evidence="9" id="KW-0547">Nucleotide-binding</keyword>
<dbReference type="Pfam" id="PF02518">
    <property type="entry name" value="HATPase_c"/>
    <property type="match status" value="1"/>
</dbReference>
<keyword evidence="7" id="KW-0812">Transmembrane</keyword>
<evidence type="ECO:0000256" key="14">
    <source>
        <dbReference type="ARBA" id="ARBA00023026"/>
    </source>
</evidence>
<comment type="function">
    <text evidence="16">Member of the two-component regulatory system BvgS/BvgA. Phosphorylates BvgA via a four-step phosphorelay in response to environmental signals.</text>
</comment>
<keyword evidence="5 21" id="KW-0597">Phosphoprotein</keyword>
<evidence type="ECO:0000256" key="20">
    <source>
        <dbReference type="PROSITE-ProRule" id="PRU00110"/>
    </source>
</evidence>
<dbReference type="FunFam" id="1.10.287.130:FF:000002">
    <property type="entry name" value="Two-component osmosensing histidine kinase"/>
    <property type="match status" value="1"/>
</dbReference>
<dbReference type="PROSITE" id="PS50110">
    <property type="entry name" value="RESPONSE_REGULATORY"/>
    <property type="match status" value="2"/>
</dbReference>
<evidence type="ECO:0000256" key="16">
    <source>
        <dbReference type="ARBA" id="ARBA00058004"/>
    </source>
</evidence>
<evidence type="ECO:0000259" key="24">
    <source>
        <dbReference type="PROSITE" id="PS50894"/>
    </source>
</evidence>
<evidence type="ECO:0000256" key="19">
    <source>
        <dbReference type="ARBA" id="ARBA00070152"/>
    </source>
</evidence>
<dbReference type="AlphaFoldDB" id="A0A2N8L055"/>
<evidence type="ECO:0000256" key="8">
    <source>
        <dbReference type="ARBA" id="ARBA00022729"/>
    </source>
</evidence>
<evidence type="ECO:0000259" key="23">
    <source>
        <dbReference type="PROSITE" id="PS50110"/>
    </source>
</evidence>
<evidence type="ECO:0000259" key="22">
    <source>
        <dbReference type="PROSITE" id="PS50109"/>
    </source>
</evidence>
<dbReference type="GO" id="GO:0000155">
    <property type="term" value="F:phosphorelay sensor kinase activity"/>
    <property type="evidence" value="ECO:0007669"/>
    <property type="project" value="InterPro"/>
</dbReference>
<evidence type="ECO:0000256" key="13">
    <source>
        <dbReference type="ARBA" id="ARBA00023012"/>
    </source>
</evidence>
<dbReference type="InterPro" id="IPR008207">
    <property type="entry name" value="Sig_transdc_His_kin_Hpt_dom"/>
</dbReference>
<proteinExistence type="predicted"/>
<comment type="subcellular location">
    <subcellularLocation>
        <location evidence="2">Cell membrane</location>
        <topology evidence="2">Multi-pass membrane protein</topology>
    </subcellularLocation>
</comment>
<dbReference type="InterPro" id="IPR003661">
    <property type="entry name" value="HisK_dim/P_dom"/>
</dbReference>
<keyword evidence="13" id="KW-0902">Two-component regulatory system</keyword>
<dbReference type="EC" id="2.7.13.3" evidence="3"/>
<dbReference type="GO" id="GO:0005524">
    <property type="term" value="F:ATP binding"/>
    <property type="evidence" value="ECO:0007669"/>
    <property type="project" value="UniProtKB-KW"/>
</dbReference>
<keyword evidence="6" id="KW-0808">Transferase</keyword>
<reference evidence="25 26" key="1">
    <citation type="submission" date="2018-01" db="EMBL/GenBank/DDBJ databases">
        <title>Draft genome sequence of Paucibacter aquatile CR182 isolated from freshwater of the Nakdong River.</title>
        <authorList>
            <person name="Choi A."/>
            <person name="Chung E.J."/>
        </authorList>
    </citation>
    <scope>NUCLEOTIDE SEQUENCE [LARGE SCALE GENOMIC DNA]</scope>
    <source>
        <strain evidence="25 26">CR182</strain>
    </source>
</reference>
<comment type="catalytic activity">
    <reaction evidence="1">
        <text>ATP + protein L-histidine = ADP + protein N-phospho-L-histidine.</text>
        <dbReference type="EC" id="2.7.13.3"/>
    </reaction>
</comment>
<dbReference type="Gene3D" id="1.20.120.160">
    <property type="entry name" value="HPT domain"/>
    <property type="match status" value="1"/>
</dbReference>
<dbReference type="CDD" id="cd00082">
    <property type="entry name" value="HisKA"/>
    <property type="match status" value="1"/>
</dbReference>
<evidence type="ECO:0000256" key="6">
    <source>
        <dbReference type="ARBA" id="ARBA00022679"/>
    </source>
</evidence>
<dbReference type="Pfam" id="PF13188">
    <property type="entry name" value="PAS_8"/>
    <property type="match status" value="1"/>
</dbReference>
<keyword evidence="15" id="KW-0472">Membrane</keyword>
<dbReference type="SUPFAM" id="SSF47384">
    <property type="entry name" value="Homodimeric domain of signal transducing histidine kinase"/>
    <property type="match status" value="1"/>
</dbReference>
<dbReference type="InterPro" id="IPR003594">
    <property type="entry name" value="HATPase_dom"/>
</dbReference>
<keyword evidence="12" id="KW-1133">Transmembrane helix</keyword>
<evidence type="ECO:0000256" key="1">
    <source>
        <dbReference type="ARBA" id="ARBA00000085"/>
    </source>
</evidence>
<keyword evidence="8" id="KW-0732">Signal</keyword>
<feature type="domain" description="Response regulatory" evidence="23">
    <location>
        <begin position="653"/>
        <end position="770"/>
    </location>
</feature>
<accession>A0A2N8L055</accession>
<dbReference type="FunFam" id="3.30.565.10:FF:000010">
    <property type="entry name" value="Sensor histidine kinase RcsC"/>
    <property type="match status" value="1"/>
</dbReference>
<evidence type="ECO:0000256" key="4">
    <source>
        <dbReference type="ARBA" id="ARBA00022475"/>
    </source>
</evidence>
<dbReference type="InterPro" id="IPR004358">
    <property type="entry name" value="Sig_transdc_His_kin-like_C"/>
</dbReference>
<keyword evidence="4" id="KW-1003">Cell membrane</keyword>
<dbReference type="SUPFAM" id="SSF47226">
    <property type="entry name" value="Histidine-containing phosphotransfer domain, HPT domain"/>
    <property type="match status" value="1"/>
</dbReference>
<dbReference type="Gene3D" id="3.30.450.20">
    <property type="entry name" value="PAS domain"/>
    <property type="match status" value="2"/>
</dbReference>
<dbReference type="InterPro" id="IPR035965">
    <property type="entry name" value="PAS-like_dom_sf"/>
</dbReference>
<feature type="domain" description="HPt" evidence="24">
    <location>
        <begin position="826"/>
        <end position="925"/>
    </location>
</feature>
<dbReference type="SMART" id="SM00091">
    <property type="entry name" value="PAS"/>
    <property type="match status" value="2"/>
</dbReference>
<dbReference type="InterPro" id="IPR036641">
    <property type="entry name" value="HPT_dom_sf"/>
</dbReference>
<dbReference type="InterPro" id="IPR036890">
    <property type="entry name" value="HATPase_C_sf"/>
</dbReference>
<dbReference type="Proteomes" id="UP000235916">
    <property type="component" value="Unassembled WGS sequence"/>
</dbReference>
<keyword evidence="10" id="KW-0418">Kinase</keyword>
<sequence>MSWDPATLDRVMCDQSSEMLLVVDPKSLQIIAANRQAEVTLGYEATPLVGRAITEVESSLADIFYWEDVRVGGGSDIDNAESMYICGDGVALPVIKSIRRLRGDVEDVLVLRVRDGASLKRGEAQLAALSGQLQATLESIWEGVLVLDSAGHIVNMNRRFSAMWEIPEAVLLQDSEAIIAFLMEQLSTPWQLQDDFTAFSQQVGLDSQAGCEITKLKNGRLFERRVRPQMDRGEVIGLVYSFHDISDFVHARQEAEEASRSKSRFLANMSHEIRTPMNAILGLLKLLQRTELSTRQRDYASKTEGAARSLLGLLNDILDFSKVEAGKLTLDPQPHALTQIFRDLSVILAANVGAKPVDLLFDLDPQLPPLLHVDGLRLLQVLINLAGNALKFTSSGEVVVGVQLMQRLEDAVRLEFTVTDTGIGIAPEHHAKIFSGFSQAEASTTRKFGGTGLGLAISLRLLELMGGQITLESALGQGSRFSFQLDLPVVQGEADGAQAPAAASQGLVLLIDDNARARELLSRMLMAEGWQVVATASVAEAQAWMAAAPDGLALNLVLADAQLPGEDVWACLAQLRARPGWAELPLVMSGTPLQLEALTPAEQALLKAFLVKPLMAVALRESLCPATAPPSDGQHDGEGAAANAGAAPLAGIRLLVVEDNLNNQQVARELLEDAGASVRLASNGQEAVDIMRADAGAVDLLLMDVQMPVMDGYTATRILREELGLRLPIVAMTANAMASDREECLAAGMDEHVGKPFDLDRLVRLIQKLGRPTGRSSDGSIESATEGVAETAKFAFPTLLVPGPLLEQALADGIEIQLAMDRFMGKLPRYQKSVASFSRSAAELPAQIEAALQARDWPAAQLQVHASKGMAAILGAERLAQMLAEGEARLEQGEAPDATWLAALPAQLQGTVAALTALADALKAVASGGEK</sequence>
<evidence type="ECO:0000256" key="9">
    <source>
        <dbReference type="ARBA" id="ARBA00022741"/>
    </source>
</evidence>
<comment type="subunit">
    <text evidence="17">At low DSF concentrations, interacts with RpfF.</text>
</comment>
<dbReference type="PANTHER" id="PTHR45339">
    <property type="entry name" value="HYBRID SIGNAL TRANSDUCTION HISTIDINE KINASE J"/>
    <property type="match status" value="1"/>
</dbReference>
<dbReference type="InterPro" id="IPR001789">
    <property type="entry name" value="Sig_transdc_resp-reg_receiver"/>
</dbReference>
<dbReference type="SMART" id="SM00387">
    <property type="entry name" value="HATPase_c"/>
    <property type="match status" value="1"/>
</dbReference>
<dbReference type="CDD" id="cd00156">
    <property type="entry name" value="REC"/>
    <property type="match status" value="1"/>
</dbReference>
<feature type="modified residue" description="Phosphohistidine" evidence="20">
    <location>
        <position position="865"/>
    </location>
</feature>
<dbReference type="SUPFAM" id="SSF52172">
    <property type="entry name" value="CheY-like"/>
    <property type="match status" value="2"/>
</dbReference>
<dbReference type="Pfam" id="PF00072">
    <property type="entry name" value="Response_reg"/>
    <property type="match status" value="2"/>
</dbReference>
<gene>
    <name evidence="25" type="ORF">C1O66_17250</name>
</gene>
<dbReference type="PROSITE" id="PS50109">
    <property type="entry name" value="HIS_KIN"/>
    <property type="match status" value="1"/>
</dbReference>
<keyword evidence="11" id="KW-0067">ATP-binding</keyword>
<feature type="domain" description="Response regulatory" evidence="23">
    <location>
        <begin position="507"/>
        <end position="627"/>
    </location>
</feature>
<evidence type="ECO:0000256" key="10">
    <source>
        <dbReference type="ARBA" id="ARBA00022777"/>
    </source>
</evidence>
<dbReference type="InterPro" id="IPR036097">
    <property type="entry name" value="HisK_dim/P_sf"/>
</dbReference>
<dbReference type="CDD" id="cd16922">
    <property type="entry name" value="HATPase_EvgS-ArcB-TorS-like"/>
    <property type="match status" value="1"/>
</dbReference>
<evidence type="ECO:0000256" key="12">
    <source>
        <dbReference type="ARBA" id="ARBA00022989"/>
    </source>
</evidence>
<evidence type="ECO:0000313" key="25">
    <source>
        <dbReference type="EMBL" id="PND39099.1"/>
    </source>
</evidence>
<dbReference type="Pfam" id="PF12860">
    <property type="entry name" value="PAS_7"/>
    <property type="match status" value="1"/>
</dbReference>
<evidence type="ECO:0000256" key="2">
    <source>
        <dbReference type="ARBA" id="ARBA00004651"/>
    </source>
</evidence>
<dbReference type="InterPro" id="IPR000014">
    <property type="entry name" value="PAS"/>
</dbReference>
<evidence type="ECO:0000256" key="7">
    <source>
        <dbReference type="ARBA" id="ARBA00022692"/>
    </source>
</evidence>
<evidence type="ECO:0000256" key="18">
    <source>
        <dbReference type="ARBA" id="ARBA00068150"/>
    </source>
</evidence>
<evidence type="ECO:0000256" key="5">
    <source>
        <dbReference type="ARBA" id="ARBA00022553"/>
    </source>
</evidence>
<keyword evidence="14" id="KW-0843">Virulence</keyword>
<dbReference type="InterPro" id="IPR011006">
    <property type="entry name" value="CheY-like_superfamily"/>
</dbReference>
<dbReference type="InterPro" id="IPR005467">
    <property type="entry name" value="His_kinase_dom"/>
</dbReference>
<organism evidence="25 26">
    <name type="scientific">Kinneretia aquatilis</name>
    <dbReference type="NCBI Taxonomy" id="2070761"/>
    <lineage>
        <taxon>Bacteria</taxon>
        <taxon>Pseudomonadati</taxon>
        <taxon>Pseudomonadota</taxon>
        <taxon>Betaproteobacteria</taxon>
        <taxon>Burkholderiales</taxon>
        <taxon>Sphaerotilaceae</taxon>
        <taxon>Roseateles</taxon>
    </lineage>
</organism>
<dbReference type="PROSITE" id="PS50894">
    <property type="entry name" value="HPT"/>
    <property type="match status" value="1"/>
</dbReference>
<feature type="domain" description="Histidine kinase" evidence="22">
    <location>
        <begin position="268"/>
        <end position="489"/>
    </location>
</feature>
<dbReference type="Gene3D" id="1.10.287.130">
    <property type="match status" value="1"/>
</dbReference>
<evidence type="ECO:0000256" key="11">
    <source>
        <dbReference type="ARBA" id="ARBA00022840"/>
    </source>
</evidence>
<comment type="caution">
    <text evidence="25">The sequence shown here is derived from an EMBL/GenBank/DDBJ whole genome shotgun (WGS) entry which is preliminary data.</text>
</comment>
<dbReference type="OrthoDB" id="9810730at2"/>
<keyword evidence="26" id="KW-1185">Reference proteome</keyword>
<dbReference type="Pfam" id="PF01627">
    <property type="entry name" value="Hpt"/>
    <property type="match status" value="1"/>
</dbReference>